<dbReference type="Pfam" id="PF18261">
    <property type="entry name" value="Rpn9_C"/>
    <property type="match status" value="1"/>
</dbReference>
<dbReference type="InterPro" id="IPR035298">
    <property type="entry name" value="PSMD13"/>
</dbReference>
<sequence length="401" mass="45639">MSAMDIDVDVSTVLATLKEEADADLVHVFYSLEDLYERKLWFQLTQCLSDEFFANPLSQPIRLRLYENFVLKFYNKIDGLKLIEFLLFSLDGISPAESLEYLLSLEKLLEKDSKSAHEEGEQEIQKVQESILLQSEIARVKLELGQLDESIAIIDKCSSKIDKLNSVDGKINASYYRTLAQLNKIQSDYNSFYRNSLLFLACIDDISTLPNKESIVWEISISALLGDKIYNFGEIIMHDIFAELPSSKAWLSQLLTTLNAGDLTSFNKAVDQYSAQIKNDSAVVYESLNFLRQKICITALIELVFSKPTNGKVLNFQEILNYITILNSFDEVEHLIMKCLSLGLIKGSINQIKSQVEINWVQPRTMSKKQIATMSDKLVSWNGQVNGLVTYMNDKGKELWV</sequence>
<dbReference type="GO" id="GO:0034515">
    <property type="term" value="C:proteasome storage granule"/>
    <property type="evidence" value="ECO:0007669"/>
    <property type="project" value="EnsemblFungi"/>
</dbReference>
<dbReference type="InterPro" id="IPR000717">
    <property type="entry name" value="PCI_dom"/>
</dbReference>
<organism evidence="3 4">
    <name type="scientific">Kuraishia capsulata CBS 1993</name>
    <dbReference type="NCBI Taxonomy" id="1382522"/>
    <lineage>
        <taxon>Eukaryota</taxon>
        <taxon>Fungi</taxon>
        <taxon>Dikarya</taxon>
        <taxon>Ascomycota</taxon>
        <taxon>Saccharomycotina</taxon>
        <taxon>Pichiomycetes</taxon>
        <taxon>Pichiales</taxon>
        <taxon>Pichiaceae</taxon>
        <taxon>Kuraishia</taxon>
    </lineage>
</organism>
<dbReference type="PROSITE" id="PS50250">
    <property type="entry name" value="PCI"/>
    <property type="match status" value="1"/>
</dbReference>
<dbReference type="GO" id="GO:0008541">
    <property type="term" value="C:proteasome regulatory particle, lid subcomplex"/>
    <property type="evidence" value="ECO:0007669"/>
    <property type="project" value="EnsemblFungi"/>
</dbReference>
<dbReference type="PANTHER" id="PTHR10539">
    <property type="entry name" value="26S PROTEASOME NON-ATPASE REGULATORY SUBUNIT 13"/>
    <property type="match status" value="1"/>
</dbReference>
<evidence type="ECO:0000259" key="2">
    <source>
        <dbReference type="PROSITE" id="PS50250"/>
    </source>
</evidence>
<dbReference type="InterPro" id="IPR040798">
    <property type="entry name" value="Rpn9_C"/>
</dbReference>
<name>W6MUA1_9ASCO</name>
<gene>
    <name evidence="3" type="ORF">KUCA_T00005018001</name>
</gene>
<dbReference type="AlphaFoldDB" id="W6MUA1"/>
<proteinExistence type="predicted"/>
<dbReference type="GO" id="GO:0043248">
    <property type="term" value="P:proteasome assembly"/>
    <property type="evidence" value="ECO:0007669"/>
    <property type="project" value="EnsemblFungi"/>
</dbReference>
<dbReference type="Pfam" id="PF01399">
    <property type="entry name" value="PCI"/>
    <property type="match status" value="1"/>
</dbReference>
<dbReference type="GO" id="GO:0005634">
    <property type="term" value="C:nucleus"/>
    <property type="evidence" value="ECO:0007669"/>
    <property type="project" value="EnsemblFungi"/>
</dbReference>
<dbReference type="Pfam" id="PF22037">
    <property type="entry name" value="PSD13_N"/>
    <property type="match status" value="1"/>
</dbReference>
<dbReference type="GO" id="GO:0005198">
    <property type="term" value="F:structural molecule activity"/>
    <property type="evidence" value="ECO:0007669"/>
    <property type="project" value="EnsemblFungi"/>
</dbReference>
<evidence type="ECO:0000313" key="4">
    <source>
        <dbReference type="Proteomes" id="UP000019384"/>
    </source>
</evidence>
<evidence type="ECO:0000313" key="3">
    <source>
        <dbReference type="EMBL" id="CDK29032.1"/>
    </source>
</evidence>
<accession>W6MUA1</accession>
<dbReference type="STRING" id="1382522.W6MUA1"/>
<reference evidence="3" key="1">
    <citation type="submission" date="2013-12" db="EMBL/GenBank/DDBJ databases">
        <authorList>
            <person name="Genoscope - CEA"/>
        </authorList>
    </citation>
    <scope>NUCLEOTIDE SEQUENCE</scope>
    <source>
        <strain evidence="3">CBS 1993</strain>
    </source>
</reference>
<reference evidence="3" key="2">
    <citation type="submission" date="2014-02" db="EMBL/GenBank/DDBJ databases">
        <title>Complete DNA sequence of /Kuraishia capsulata/ illustrates novel genomic features among budding yeasts (/Saccharomycotina/).</title>
        <authorList>
            <person name="Morales L."/>
            <person name="Noel B."/>
            <person name="Porcel B."/>
            <person name="Marcet-Houben M."/>
            <person name="Hullo M-F."/>
            <person name="Sacerdot C."/>
            <person name="Tekaia F."/>
            <person name="Leh-Louis V."/>
            <person name="Despons L."/>
            <person name="Khanna V."/>
            <person name="Aury J-M."/>
            <person name="Barbe V."/>
            <person name="Couloux A."/>
            <person name="Labadie K."/>
            <person name="Pelletier E."/>
            <person name="Souciet J-L."/>
            <person name="Boekhout T."/>
            <person name="Gabaldon T."/>
            <person name="Wincker P."/>
            <person name="Dujon B."/>
        </authorList>
    </citation>
    <scope>NUCLEOTIDE SEQUENCE</scope>
    <source>
        <strain evidence="3">CBS 1993</strain>
    </source>
</reference>
<dbReference type="RefSeq" id="XP_022461021.1">
    <property type="nucleotide sequence ID" value="XM_022606161.1"/>
</dbReference>
<dbReference type="GeneID" id="34522409"/>
<keyword evidence="4" id="KW-1185">Reference proteome</keyword>
<keyword evidence="1" id="KW-0647">Proteasome</keyword>
<dbReference type="PANTHER" id="PTHR10539:SF0">
    <property type="entry name" value="26S PROTEASOME NON-ATPASE REGULATORY SUBUNIT 13"/>
    <property type="match status" value="1"/>
</dbReference>
<evidence type="ECO:0000256" key="1">
    <source>
        <dbReference type="ARBA" id="ARBA00022942"/>
    </source>
</evidence>
<dbReference type="EMBL" id="HG793130">
    <property type="protein sequence ID" value="CDK29032.1"/>
    <property type="molecule type" value="Genomic_DNA"/>
</dbReference>
<dbReference type="OrthoDB" id="1093at2759"/>
<dbReference type="Proteomes" id="UP000019384">
    <property type="component" value="Unassembled WGS sequence"/>
</dbReference>
<protein>
    <recommendedName>
        <fullName evidence="2">PCI domain-containing protein</fullName>
    </recommendedName>
</protein>
<dbReference type="SMART" id="SM00088">
    <property type="entry name" value="PINT"/>
    <property type="match status" value="1"/>
</dbReference>
<dbReference type="HOGENOM" id="CLU_042989_0_0_1"/>
<feature type="domain" description="PCI" evidence="2">
    <location>
        <begin position="191"/>
        <end position="363"/>
    </location>
</feature>
<dbReference type="GO" id="GO:0043161">
    <property type="term" value="P:proteasome-mediated ubiquitin-dependent protein catabolic process"/>
    <property type="evidence" value="ECO:0007669"/>
    <property type="project" value="EnsemblFungi"/>
</dbReference>
<dbReference type="InterPro" id="IPR054179">
    <property type="entry name" value="PSD13_N"/>
</dbReference>
<dbReference type="GO" id="GO:0005829">
    <property type="term" value="C:cytosol"/>
    <property type="evidence" value="ECO:0007669"/>
    <property type="project" value="EnsemblFungi"/>
</dbReference>